<evidence type="ECO:0000256" key="5">
    <source>
        <dbReference type="ARBA" id="ARBA00022741"/>
    </source>
</evidence>
<evidence type="ECO:0000256" key="6">
    <source>
        <dbReference type="ARBA" id="ARBA00022801"/>
    </source>
</evidence>
<evidence type="ECO:0000256" key="3">
    <source>
        <dbReference type="ARBA" id="ARBA00022490"/>
    </source>
</evidence>
<keyword evidence="7" id="KW-0648">Protein biosynthesis</keyword>
<name>A0A6G1SPP8_9ACAR</name>
<evidence type="ECO:0000256" key="9">
    <source>
        <dbReference type="ARBA" id="ARBA00049117"/>
    </source>
</evidence>
<dbReference type="SUPFAM" id="SSF52540">
    <property type="entry name" value="P-loop containing nucleoside triphosphate hydrolases"/>
    <property type="match status" value="1"/>
</dbReference>
<keyword evidence="8" id="KW-0342">GTP-binding</keyword>
<gene>
    <name evidence="12" type="primary">Gspt1_0</name>
    <name evidence="11" type="synonym">Gspt1_1</name>
    <name evidence="12" type="ORF">g.17974</name>
    <name evidence="11" type="ORF">g.17975</name>
</gene>
<comment type="similarity">
    <text evidence="2">Belongs to the TRAFAC class translation factor GTPase superfamily. Classic translation factor GTPase family. EF-Tu/EF-1A subfamily.</text>
</comment>
<proteinExistence type="inferred from homology"/>
<dbReference type="AlphaFoldDB" id="A0A6G1SPP8"/>
<protein>
    <submittedName>
        <fullName evidence="12">Eukaryotic peptide chain release factor GTP-binding subunit ERF3A</fullName>
    </submittedName>
</protein>
<evidence type="ECO:0000313" key="12">
    <source>
        <dbReference type="EMBL" id="MDE51870.1"/>
    </source>
</evidence>
<evidence type="ECO:0000256" key="2">
    <source>
        <dbReference type="ARBA" id="ARBA00007249"/>
    </source>
</evidence>
<evidence type="ECO:0000256" key="4">
    <source>
        <dbReference type="ARBA" id="ARBA00022553"/>
    </source>
</evidence>
<feature type="domain" description="Tr-type G" evidence="10">
    <location>
        <begin position="6"/>
        <end position="231"/>
    </location>
</feature>
<dbReference type="InterPro" id="IPR050100">
    <property type="entry name" value="TRAFAC_GTPase_members"/>
</dbReference>
<evidence type="ECO:0000256" key="1">
    <source>
        <dbReference type="ARBA" id="ARBA00004496"/>
    </source>
</evidence>
<dbReference type="CDD" id="cd03704">
    <property type="entry name" value="eRF3_C_III"/>
    <property type="match status" value="1"/>
</dbReference>
<dbReference type="CDD" id="cd04089">
    <property type="entry name" value="eRF3_II"/>
    <property type="match status" value="1"/>
</dbReference>
<evidence type="ECO:0000256" key="8">
    <source>
        <dbReference type="ARBA" id="ARBA00023134"/>
    </source>
</evidence>
<keyword evidence="3" id="KW-0963">Cytoplasm</keyword>
<sequence>MQESKKEHLNIVLIGHVDAGKSTTGGQILISTGVIDKRTAEKCRQEAKEKNHEGWWLSYVLDLNPDERDKGKTIETGRGTFQTANKNFTLLDAPGHKGFVPEMISGASQADVAVLVISARKGEFETGFERGGQTREHAMLAKTAGVRQLVVLINKMDDPTVKWDEDRFKECRDKLMPFLKKSCGFKDKEIAFIPASSFTGAYIKDRAESECPWYKGPSLLEHLDSLPELNVVDENSAFIMPITGKHKDMGTIVTGKIESGLITVGAKLVIMPIKTPVEAVGLYTEDKEVASLQCGDNGRIKLKNIEEEDVFPGMVLCDAERSCKSARVFDAQLYILETKSIICAGYTAVLHVHAATEEVKLTKIHYLIDKRTGEKNARARFAKTDQLVAVRLEVLGKNICIDKFTEFDGRLSRFTLRDEGKTVAMGKVLQIVE</sequence>
<keyword evidence="4" id="KW-0597">Phosphoprotein</keyword>
<dbReference type="Pfam" id="PF03144">
    <property type="entry name" value="GTP_EFTU_D2"/>
    <property type="match status" value="1"/>
</dbReference>
<accession>A0A6G1SPP8</accession>
<dbReference type="PANTHER" id="PTHR23115">
    <property type="entry name" value="TRANSLATION FACTOR"/>
    <property type="match status" value="1"/>
</dbReference>
<dbReference type="EMBL" id="GGYP01007099">
    <property type="protein sequence ID" value="MDE51870.1"/>
    <property type="molecule type" value="Transcribed_RNA"/>
</dbReference>
<dbReference type="InterPro" id="IPR000795">
    <property type="entry name" value="T_Tr_GTP-bd_dom"/>
</dbReference>
<dbReference type="GO" id="GO:0005525">
    <property type="term" value="F:GTP binding"/>
    <property type="evidence" value="ECO:0007669"/>
    <property type="project" value="UniProtKB-KW"/>
</dbReference>
<evidence type="ECO:0000313" key="11">
    <source>
        <dbReference type="EMBL" id="MDE45367.1"/>
    </source>
</evidence>
<dbReference type="InterPro" id="IPR004161">
    <property type="entry name" value="EFTu-like_2"/>
</dbReference>
<dbReference type="Pfam" id="PF22594">
    <property type="entry name" value="GTP-eEF1A_C"/>
    <property type="match status" value="1"/>
</dbReference>
<dbReference type="EMBL" id="GGYP01000596">
    <property type="protein sequence ID" value="MDE45367.1"/>
    <property type="molecule type" value="Transcribed_RNA"/>
</dbReference>
<dbReference type="Gene3D" id="2.40.30.10">
    <property type="entry name" value="Translation factors"/>
    <property type="match status" value="2"/>
</dbReference>
<dbReference type="PROSITE" id="PS51722">
    <property type="entry name" value="G_TR_2"/>
    <property type="match status" value="1"/>
</dbReference>
<dbReference type="Gene3D" id="3.40.50.300">
    <property type="entry name" value="P-loop containing nucleotide triphosphate hydrolases"/>
    <property type="match status" value="1"/>
</dbReference>
<dbReference type="InterPro" id="IPR009000">
    <property type="entry name" value="Transl_B-barrel_sf"/>
</dbReference>
<dbReference type="PRINTS" id="PR00315">
    <property type="entry name" value="ELONGATNFCT"/>
</dbReference>
<dbReference type="GO" id="GO:0003924">
    <property type="term" value="F:GTPase activity"/>
    <property type="evidence" value="ECO:0007669"/>
    <property type="project" value="InterPro"/>
</dbReference>
<dbReference type="FunFam" id="3.40.50.300:FF:000204">
    <property type="entry name" value="Translation elongation factor Tu"/>
    <property type="match status" value="1"/>
</dbReference>
<dbReference type="InterPro" id="IPR054696">
    <property type="entry name" value="GTP-eEF1A_C"/>
</dbReference>
<dbReference type="GO" id="GO:0006412">
    <property type="term" value="P:translation"/>
    <property type="evidence" value="ECO:0007669"/>
    <property type="project" value="UniProtKB-KW"/>
</dbReference>
<dbReference type="GO" id="GO:0005737">
    <property type="term" value="C:cytoplasm"/>
    <property type="evidence" value="ECO:0007669"/>
    <property type="project" value="UniProtKB-SubCell"/>
</dbReference>
<reference evidence="12" key="1">
    <citation type="submission" date="2018-10" db="EMBL/GenBank/DDBJ databases">
        <title>Transcriptome assembly of Aceria tosichella (Wheat curl mite) Type 2.</title>
        <authorList>
            <person name="Scully E.D."/>
            <person name="Geib S.M."/>
            <person name="Palmer N.A."/>
            <person name="Gupta A.K."/>
            <person name="Sarath G."/>
            <person name="Tatineni S."/>
        </authorList>
    </citation>
    <scope>NUCLEOTIDE SEQUENCE</scope>
    <source>
        <strain evidence="12">LincolnNE</strain>
    </source>
</reference>
<dbReference type="SUPFAM" id="SSF50447">
    <property type="entry name" value="Translation proteins"/>
    <property type="match status" value="1"/>
</dbReference>
<keyword evidence="6" id="KW-0378">Hydrolase</keyword>
<comment type="subcellular location">
    <subcellularLocation>
        <location evidence="1">Cytoplasm</location>
    </subcellularLocation>
</comment>
<evidence type="ECO:0000259" key="10">
    <source>
        <dbReference type="PROSITE" id="PS51722"/>
    </source>
</evidence>
<evidence type="ECO:0000256" key="7">
    <source>
        <dbReference type="ARBA" id="ARBA00022917"/>
    </source>
</evidence>
<organism evidence="12">
    <name type="scientific">Aceria tosichella</name>
    <name type="common">wheat curl mite</name>
    <dbReference type="NCBI Taxonomy" id="561515"/>
    <lineage>
        <taxon>Eukaryota</taxon>
        <taxon>Metazoa</taxon>
        <taxon>Ecdysozoa</taxon>
        <taxon>Arthropoda</taxon>
        <taxon>Chelicerata</taxon>
        <taxon>Arachnida</taxon>
        <taxon>Acari</taxon>
        <taxon>Acariformes</taxon>
        <taxon>Trombidiformes</taxon>
        <taxon>Prostigmata</taxon>
        <taxon>Eupodina</taxon>
        <taxon>Eriophyoidea</taxon>
        <taxon>Eriophyidae</taxon>
        <taxon>Eriophyinae</taxon>
        <taxon>Aceriini</taxon>
        <taxon>Aceria</taxon>
    </lineage>
</organism>
<comment type="catalytic activity">
    <reaction evidence="9">
        <text>GTP + H2O = GDP + phosphate + H(+)</text>
        <dbReference type="Rhea" id="RHEA:19669"/>
        <dbReference type="ChEBI" id="CHEBI:15377"/>
        <dbReference type="ChEBI" id="CHEBI:15378"/>
        <dbReference type="ChEBI" id="CHEBI:37565"/>
        <dbReference type="ChEBI" id="CHEBI:43474"/>
        <dbReference type="ChEBI" id="CHEBI:58189"/>
    </reaction>
    <physiologicalReaction direction="left-to-right" evidence="9">
        <dbReference type="Rhea" id="RHEA:19670"/>
    </physiologicalReaction>
</comment>
<dbReference type="SUPFAM" id="SSF50465">
    <property type="entry name" value="EF-Tu/eEF-1alpha/eIF2-gamma C-terminal domain"/>
    <property type="match status" value="1"/>
</dbReference>
<dbReference type="InterPro" id="IPR009001">
    <property type="entry name" value="Transl_elong_EF1A/Init_IF2_C"/>
</dbReference>
<dbReference type="InterPro" id="IPR027417">
    <property type="entry name" value="P-loop_NTPase"/>
</dbReference>
<dbReference type="CDD" id="cd01883">
    <property type="entry name" value="EF1_alpha"/>
    <property type="match status" value="1"/>
</dbReference>
<keyword evidence="5" id="KW-0547">Nucleotide-binding</keyword>
<dbReference type="Pfam" id="PF00009">
    <property type="entry name" value="GTP_EFTU"/>
    <property type="match status" value="1"/>
</dbReference>